<keyword evidence="1" id="KW-0812">Transmembrane</keyword>
<dbReference type="OrthoDB" id="7876278at2"/>
<feature type="signal peptide" evidence="2">
    <location>
        <begin position="1"/>
        <end position="21"/>
    </location>
</feature>
<sequence>MPAIALSAAFAVLLLPNPALAYIGPGVGAGAIGAVLGVIGSIFLGLFAILWYPIKRMMKRRKKGNDDGAAGE</sequence>
<keyword evidence="1" id="KW-1133">Transmembrane helix</keyword>
<proteinExistence type="predicted"/>
<reference evidence="4" key="1">
    <citation type="submission" date="2019-01" db="EMBL/GenBank/DDBJ databases">
        <title>Cytophagaceae bacterium strain CAR-16.</title>
        <authorList>
            <person name="Chen W.-M."/>
        </authorList>
    </citation>
    <scope>NUCLEOTIDE SEQUENCE [LARGE SCALE GENOMIC DNA]</scope>
    <source>
        <strain evidence="4">CHR27</strain>
    </source>
</reference>
<feature type="transmembrane region" description="Helical" evidence="1">
    <location>
        <begin position="31"/>
        <end position="54"/>
    </location>
</feature>
<feature type="chain" id="PRO_5020839075" evidence="2">
    <location>
        <begin position="22"/>
        <end position="72"/>
    </location>
</feature>
<evidence type="ECO:0000256" key="2">
    <source>
        <dbReference type="SAM" id="SignalP"/>
    </source>
</evidence>
<accession>A0A4Q1KJI7</accession>
<keyword evidence="4" id="KW-1185">Reference proteome</keyword>
<protein>
    <submittedName>
        <fullName evidence="3">Uncharacterized protein</fullName>
    </submittedName>
</protein>
<dbReference type="Proteomes" id="UP000290958">
    <property type="component" value="Unassembled WGS sequence"/>
</dbReference>
<comment type="caution">
    <text evidence="3">The sequence shown here is derived from an EMBL/GenBank/DDBJ whole genome shotgun (WGS) entry which is preliminary data.</text>
</comment>
<dbReference type="EMBL" id="SBKP01000003">
    <property type="protein sequence ID" value="RXR29847.1"/>
    <property type="molecule type" value="Genomic_DNA"/>
</dbReference>
<dbReference type="AlphaFoldDB" id="A0A4Q1KJI7"/>
<name>A0A4Q1KJI7_9SPHN</name>
<organism evidence="3 4">
    <name type="scientific">Sphingobium fluviale</name>
    <dbReference type="NCBI Taxonomy" id="2506423"/>
    <lineage>
        <taxon>Bacteria</taxon>
        <taxon>Pseudomonadati</taxon>
        <taxon>Pseudomonadota</taxon>
        <taxon>Alphaproteobacteria</taxon>
        <taxon>Sphingomonadales</taxon>
        <taxon>Sphingomonadaceae</taxon>
        <taxon>Sphingobium</taxon>
    </lineage>
</organism>
<evidence type="ECO:0000313" key="4">
    <source>
        <dbReference type="Proteomes" id="UP000290958"/>
    </source>
</evidence>
<evidence type="ECO:0000256" key="1">
    <source>
        <dbReference type="SAM" id="Phobius"/>
    </source>
</evidence>
<evidence type="ECO:0000313" key="3">
    <source>
        <dbReference type="EMBL" id="RXR29847.1"/>
    </source>
</evidence>
<gene>
    <name evidence="3" type="ORF">EQG66_04700</name>
</gene>
<keyword evidence="1" id="KW-0472">Membrane</keyword>
<dbReference type="RefSeq" id="WP_129403384.1">
    <property type="nucleotide sequence ID" value="NZ_SBKP01000003.1"/>
</dbReference>
<keyword evidence="2" id="KW-0732">Signal</keyword>